<dbReference type="InterPro" id="IPR036964">
    <property type="entry name" value="RASGEF_cat_dom_sf"/>
</dbReference>
<feature type="compositionally biased region" description="Low complexity" evidence="3">
    <location>
        <begin position="899"/>
        <end position="910"/>
    </location>
</feature>
<feature type="domain" description="Ras-GEF" evidence="4">
    <location>
        <begin position="499"/>
        <end position="756"/>
    </location>
</feature>
<evidence type="ECO:0000313" key="5">
    <source>
        <dbReference type="EMBL" id="OZJ05800.1"/>
    </source>
</evidence>
<accession>A0A261Y584</accession>
<keyword evidence="6" id="KW-1185">Reference proteome</keyword>
<feature type="region of interest" description="Disordered" evidence="3">
    <location>
        <begin position="827"/>
        <end position="924"/>
    </location>
</feature>
<dbReference type="SMART" id="SM00147">
    <property type="entry name" value="RasGEF"/>
    <property type="match status" value="1"/>
</dbReference>
<evidence type="ECO:0000259" key="4">
    <source>
        <dbReference type="PROSITE" id="PS50009"/>
    </source>
</evidence>
<protein>
    <recommendedName>
        <fullName evidence="4">Ras-GEF domain-containing protein</fullName>
    </recommendedName>
</protein>
<keyword evidence="1 2" id="KW-0344">Guanine-nucleotide releasing factor</keyword>
<dbReference type="GO" id="GO:0007265">
    <property type="term" value="P:Ras protein signal transduction"/>
    <property type="evidence" value="ECO:0007669"/>
    <property type="project" value="TreeGrafter"/>
</dbReference>
<name>A0A261Y584_9FUNG</name>
<dbReference type="PROSITE" id="PS50009">
    <property type="entry name" value="RASGEF_CAT"/>
    <property type="match status" value="1"/>
</dbReference>
<gene>
    <name evidence="5" type="ORF">BZG36_00949</name>
</gene>
<dbReference type="InterPro" id="IPR023578">
    <property type="entry name" value="Ras_GEF_dom_sf"/>
</dbReference>
<dbReference type="GO" id="GO:0005886">
    <property type="term" value="C:plasma membrane"/>
    <property type="evidence" value="ECO:0007669"/>
    <property type="project" value="TreeGrafter"/>
</dbReference>
<feature type="compositionally biased region" description="Basic and acidic residues" evidence="3">
    <location>
        <begin position="435"/>
        <end position="448"/>
    </location>
</feature>
<evidence type="ECO:0000256" key="2">
    <source>
        <dbReference type="PROSITE-ProRule" id="PRU00168"/>
    </source>
</evidence>
<dbReference type="PANTHER" id="PTHR23113">
    <property type="entry name" value="GUANINE NUCLEOTIDE EXCHANGE FACTOR"/>
    <property type="match status" value="1"/>
</dbReference>
<feature type="compositionally biased region" description="Low complexity" evidence="3">
    <location>
        <begin position="833"/>
        <end position="853"/>
    </location>
</feature>
<dbReference type="InterPro" id="IPR008937">
    <property type="entry name" value="Ras-like_GEF"/>
</dbReference>
<feature type="compositionally biased region" description="Basic and acidic residues" evidence="3">
    <location>
        <begin position="873"/>
        <end position="888"/>
    </location>
</feature>
<feature type="compositionally biased region" description="Basic and acidic residues" evidence="3">
    <location>
        <begin position="131"/>
        <end position="141"/>
    </location>
</feature>
<dbReference type="Gene3D" id="1.10.840.10">
    <property type="entry name" value="Ras guanine-nucleotide exchange factors catalytic domain"/>
    <property type="match status" value="1"/>
</dbReference>
<evidence type="ECO:0000256" key="3">
    <source>
        <dbReference type="SAM" id="MobiDB-lite"/>
    </source>
</evidence>
<feature type="compositionally biased region" description="Pro residues" evidence="3">
    <location>
        <begin position="202"/>
        <end position="212"/>
    </location>
</feature>
<dbReference type="PANTHER" id="PTHR23113:SF368">
    <property type="entry name" value="CELL DIVISION CONTROL PROTEIN 25"/>
    <property type="match status" value="1"/>
</dbReference>
<comment type="caution">
    <text evidence="5">The sequence shown here is derived from an EMBL/GenBank/DDBJ whole genome shotgun (WGS) entry which is preliminary data.</text>
</comment>
<feature type="region of interest" description="Disordered" evidence="3">
    <location>
        <begin position="435"/>
        <end position="458"/>
    </location>
</feature>
<evidence type="ECO:0000256" key="1">
    <source>
        <dbReference type="ARBA" id="ARBA00022658"/>
    </source>
</evidence>
<organism evidence="5 6">
    <name type="scientific">Bifiguratus adelaidae</name>
    <dbReference type="NCBI Taxonomy" id="1938954"/>
    <lineage>
        <taxon>Eukaryota</taxon>
        <taxon>Fungi</taxon>
        <taxon>Fungi incertae sedis</taxon>
        <taxon>Mucoromycota</taxon>
        <taxon>Mucoromycotina</taxon>
        <taxon>Endogonomycetes</taxon>
        <taxon>Endogonales</taxon>
        <taxon>Endogonales incertae sedis</taxon>
        <taxon>Bifiguratus</taxon>
    </lineage>
</organism>
<dbReference type="AlphaFoldDB" id="A0A261Y584"/>
<dbReference type="GO" id="GO:0005085">
    <property type="term" value="F:guanyl-nucleotide exchange factor activity"/>
    <property type="evidence" value="ECO:0007669"/>
    <property type="project" value="UniProtKB-KW"/>
</dbReference>
<feature type="compositionally biased region" description="Polar residues" evidence="3">
    <location>
        <begin position="142"/>
        <end position="154"/>
    </location>
</feature>
<evidence type="ECO:0000313" key="6">
    <source>
        <dbReference type="Proteomes" id="UP000242875"/>
    </source>
</evidence>
<dbReference type="Proteomes" id="UP000242875">
    <property type="component" value="Unassembled WGS sequence"/>
</dbReference>
<feature type="region of interest" description="Disordered" evidence="3">
    <location>
        <begin position="115"/>
        <end position="321"/>
    </location>
</feature>
<feature type="compositionally biased region" description="Basic and acidic residues" evidence="3">
    <location>
        <begin position="913"/>
        <end position="924"/>
    </location>
</feature>
<dbReference type="EMBL" id="MVBO01000009">
    <property type="protein sequence ID" value="OZJ05800.1"/>
    <property type="molecule type" value="Genomic_DNA"/>
</dbReference>
<dbReference type="Pfam" id="PF00617">
    <property type="entry name" value="RasGEF"/>
    <property type="match status" value="1"/>
</dbReference>
<sequence>MTLEEIQTLASKGDIDLEEGNVKDAYFAYLQAAEAALKELHSVRFVHHTIVSTPAKHEQVFETLTKCLSNANDIIAKQRTGAASNVDRGQASANLNAPHAKSSPPVSKRLLNSPIQFSVHPPTPSEIDDPVSGRESIHSDHSLNSVASGNSIGNKSPPPVPPKPKRMTTKPPIPPKPSRQIPTINATPSLASTKDSTNSPPVVSPAPRPLPKIPTTATHSVPPSIDTKDVPQSTTSSPVLPPSAMASNGSNRRVGRDRAASVSFADKIVHDEKVITDDESDHSQTSANHGNEEEDEDDEPIVLVDRRKPSPPPGVSSNETLARPVTVPNMSALSAIFASENISAQLRANFDQARPLSTPSGNFQFLSQKNLINVIPEGSIDADTLVPAQTSSAVGLAPPSSPGAFTDYVPSIPVPPLLTTHRALQNKLDTLESKLSEHRDRQRRRDLGEITSVDSDEEELSDEVVHEYATTAADTKATLNKVRTLYMTAATTPSILQFETHLIAYQLTLIESAIFVEIPPTALLDHSAKNPHPRIVASTDFFNYLTRMIEHSILLPQEASTRAQHLHHWVKVAGKCHELQNYQTLKAIVSAVGTPPVQRLKRTWECIPKKSMAKLSQLTELMSEARNYGKYREEIGIVNTVTTSPTSPSPVPIRRESLKKPIVPFLGTFIHDITYLVAAVKSSNHPLTRTQSNSHLQAMSQPANRISYPYAMGDQDPRITELLATMAYYQSGPKYSPIPPANYLKGAQKQHYFRPPSITGALHRSGSRGFSSGFGYFSSSSNNGPAETVEEVNVEEQQQLITHYLLTRTWVNEKIVDELSLLREPPKHKRDVSLSSSPRVTSSTGSGSFSGSTLRQSRDSLSVGDRSGSGSESRPDSMEDSYDAHRSTAADSGLGGSLSGSSLHSTASSSIVEEFKAKRRSNNE</sequence>
<dbReference type="OrthoDB" id="546434at2759"/>
<dbReference type="SUPFAM" id="SSF48366">
    <property type="entry name" value="Ras GEF"/>
    <property type="match status" value="1"/>
</dbReference>
<dbReference type="InterPro" id="IPR001895">
    <property type="entry name" value="RASGEF_cat_dom"/>
</dbReference>
<reference evidence="5 6" key="1">
    <citation type="journal article" date="2017" name="Mycologia">
        <title>Bifiguratus adelaidae, gen. et sp. nov., a new member of Mucoromycotina in endophytic and soil-dwelling habitats.</title>
        <authorList>
            <person name="Torres-Cruz T.J."/>
            <person name="Billingsley Tobias T.L."/>
            <person name="Almatruk M."/>
            <person name="Hesse C."/>
            <person name="Kuske C.R."/>
            <person name="Desiro A."/>
            <person name="Benucci G.M."/>
            <person name="Bonito G."/>
            <person name="Stajich J.E."/>
            <person name="Dunlap C."/>
            <person name="Arnold A.E."/>
            <person name="Porras-Alfaro A."/>
        </authorList>
    </citation>
    <scope>NUCLEOTIDE SEQUENCE [LARGE SCALE GENOMIC DNA]</scope>
    <source>
        <strain evidence="5 6">AZ0501</strain>
    </source>
</reference>
<proteinExistence type="predicted"/>
<feature type="compositionally biased region" description="Basic and acidic residues" evidence="3">
    <location>
        <begin position="267"/>
        <end position="276"/>
    </location>
</feature>
<feature type="compositionally biased region" description="Polar residues" evidence="3">
    <location>
        <begin position="183"/>
        <end position="198"/>
    </location>
</feature>